<organism evidence="1">
    <name type="scientific">marine sediment metagenome</name>
    <dbReference type="NCBI Taxonomy" id="412755"/>
    <lineage>
        <taxon>unclassified sequences</taxon>
        <taxon>metagenomes</taxon>
        <taxon>ecological metagenomes</taxon>
    </lineage>
</organism>
<protein>
    <submittedName>
        <fullName evidence="1">Uncharacterized protein</fullName>
    </submittedName>
</protein>
<evidence type="ECO:0000313" key="1">
    <source>
        <dbReference type="EMBL" id="KKN24463.1"/>
    </source>
</evidence>
<proteinExistence type="predicted"/>
<reference evidence="1" key="1">
    <citation type="journal article" date="2015" name="Nature">
        <title>Complex archaea that bridge the gap between prokaryotes and eukaryotes.</title>
        <authorList>
            <person name="Spang A."/>
            <person name="Saw J.H."/>
            <person name="Jorgensen S.L."/>
            <person name="Zaremba-Niedzwiedzka K."/>
            <person name="Martijn J."/>
            <person name="Lind A.E."/>
            <person name="van Eijk R."/>
            <person name="Schleper C."/>
            <person name="Guy L."/>
            <person name="Ettema T.J."/>
        </authorList>
    </citation>
    <scope>NUCLEOTIDE SEQUENCE</scope>
</reference>
<dbReference type="EMBL" id="LAZR01002881">
    <property type="protein sequence ID" value="KKN24463.1"/>
    <property type="molecule type" value="Genomic_DNA"/>
</dbReference>
<gene>
    <name evidence="1" type="ORF">LCGC14_0894650</name>
</gene>
<accession>A0A0F9S559</accession>
<sequence length="281" mass="32892">MDESGSSVEIINPLYNISPIFLDDIKNELTVLQHQKKKNRSFSSFGRTHILNYFAPIFLFQDYESKSRTKKELITDFEKIDWTNKAYSELISGANTIGILDLNEKGFTLSKIGQFCLEHFVTIGIDSISKLQERLNQTQRNKCVYSEFPSLAKFLQLIYFQNPDFKHFISILQNFDKKEVSSKDIIDMLIMEYPNLLLNFFVKPTAKDKVVSMFLSGNKEALMDNYKKTISDFGHYNFFFAFKRHLVHLGVLSQENRTFYKKTEELDVENDYWILGKDILI</sequence>
<comment type="caution">
    <text evidence="1">The sequence shown here is derived from an EMBL/GenBank/DDBJ whole genome shotgun (WGS) entry which is preliminary data.</text>
</comment>
<dbReference type="AlphaFoldDB" id="A0A0F9S559"/>
<name>A0A0F9S559_9ZZZZ</name>